<gene>
    <name evidence="4" type="ORF">F1737_10905</name>
</gene>
<feature type="transmembrane region" description="Helical" evidence="2">
    <location>
        <begin position="383"/>
        <end position="401"/>
    </location>
</feature>
<name>A0AA97FGS2_9EURY</name>
<feature type="compositionally biased region" description="Basic and acidic residues" evidence="1">
    <location>
        <begin position="325"/>
        <end position="349"/>
    </location>
</feature>
<reference evidence="4 5" key="1">
    <citation type="submission" date="2019-09" db="EMBL/GenBank/DDBJ databases">
        <title>The complete genome of Methanoplanus sp. FWC-SCC4.</title>
        <authorList>
            <person name="Chen S.-C."/>
            <person name="Zhou Y.-Z."/>
            <person name="Lai M.-C."/>
        </authorList>
    </citation>
    <scope>NUCLEOTIDE SEQUENCE [LARGE SCALE GENOMIC DNA]</scope>
    <source>
        <strain evidence="4 5">FWC-SCC4</strain>
    </source>
</reference>
<feature type="compositionally biased region" description="Low complexity" evidence="1">
    <location>
        <begin position="413"/>
        <end position="442"/>
    </location>
</feature>
<protein>
    <submittedName>
        <fullName evidence="4">Zinc-ribbon domain-containing protein</fullName>
    </submittedName>
</protein>
<evidence type="ECO:0000313" key="4">
    <source>
        <dbReference type="EMBL" id="WOF17151.1"/>
    </source>
</evidence>
<dbReference type="Pfam" id="PF13240">
    <property type="entry name" value="Zn_Ribbon_1"/>
    <property type="match status" value="1"/>
</dbReference>
<evidence type="ECO:0000256" key="1">
    <source>
        <dbReference type="SAM" id="MobiDB-lite"/>
    </source>
</evidence>
<dbReference type="Proteomes" id="UP001301797">
    <property type="component" value="Chromosome"/>
</dbReference>
<dbReference type="InterPro" id="IPR026870">
    <property type="entry name" value="Zinc_ribbon_dom"/>
</dbReference>
<keyword evidence="2" id="KW-1133">Transmembrane helix</keyword>
<feature type="region of interest" description="Disordered" evidence="1">
    <location>
        <begin position="130"/>
        <end position="368"/>
    </location>
</feature>
<feature type="domain" description="Zinc-ribbon" evidence="3">
    <location>
        <begin position="234"/>
        <end position="255"/>
    </location>
</feature>
<feature type="region of interest" description="Disordered" evidence="1">
    <location>
        <begin position="412"/>
        <end position="442"/>
    </location>
</feature>
<keyword evidence="2" id="KW-0812">Transmembrane</keyword>
<sequence length="540" mass="59792">MLYDIIYPKFYTANMYQPNLKPDENIVRTSPDVIVKNTVFDAFLTNRRIIFVKKTDEIYDRKELVFPLNLVKKFEPRADQNGTPLIDLSIQKPSGDVGEMIIRFSQKGDYRYAERDEWIEKLGILTPKNQSEYQRIPDFPKRPQDGQFSPSPQPSGYQRQSVPPMQHEMPPAQSRPRENRQGNDLFSPGPVREEQRAEPQIYREPNRPQTPPPVPPVRHERQEPPRPGVSSAGFCRFCGASIPPGSMFCPSCGQRVSAPPQFQESRTPQERPAQRMPTPPPRPPQHHGYNDYQQQSSRGGMSLEDDPYYRDMQAPAGRARHPGNGRRDMQKSEKARIKEEKRREKEAIKAQKQQQKAMKKASRGGYDSYGYKESRIPEGLPKILGIAAVIVVVLAVAGIILSSGMFAGGNSGTTPVAPPDSSSSTSTTNPGTTLPSGGTSTSDTFGTWHIEIFYQGSWEGSYTVNGVKTPISGIGYKPIPITNPTGTIVATVSKVVDTETQDAGGPGKIMMVDIVDPKGKKTTDSTSAALGTVTVTKTVS</sequence>
<proteinExistence type="predicted"/>
<keyword evidence="5" id="KW-1185">Reference proteome</keyword>
<organism evidence="4 5">
    <name type="scientific">Methanochimaera problematica</name>
    <dbReference type="NCBI Taxonomy" id="2609417"/>
    <lineage>
        <taxon>Archaea</taxon>
        <taxon>Methanobacteriati</taxon>
        <taxon>Methanobacteriota</taxon>
        <taxon>Stenosarchaea group</taxon>
        <taxon>Methanomicrobia</taxon>
        <taxon>Methanomicrobiales</taxon>
        <taxon>Methanomicrobiaceae</taxon>
        <taxon>Methanochimaera</taxon>
    </lineage>
</organism>
<accession>A0AA97FGS2</accession>
<dbReference type="KEGG" id="mefw:F1737_10905"/>
<dbReference type="AlphaFoldDB" id="A0AA97FGS2"/>
<evidence type="ECO:0000256" key="2">
    <source>
        <dbReference type="SAM" id="Phobius"/>
    </source>
</evidence>
<dbReference type="EMBL" id="CP043875">
    <property type="protein sequence ID" value="WOF17151.1"/>
    <property type="molecule type" value="Genomic_DNA"/>
</dbReference>
<feature type="compositionally biased region" description="Polar residues" evidence="1">
    <location>
        <begin position="146"/>
        <end position="163"/>
    </location>
</feature>
<evidence type="ECO:0000259" key="3">
    <source>
        <dbReference type="Pfam" id="PF13240"/>
    </source>
</evidence>
<evidence type="ECO:0000313" key="5">
    <source>
        <dbReference type="Proteomes" id="UP001301797"/>
    </source>
</evidence>
<keyword evidence="2" id="KW-0472">Membrane</keyword>